<dbReference type="PROSITE" id="PS50088">
    <property type="entry name" value="ANK_REPEAT"/>
    <property type="match status" value="1"/>
</dbReference>
<name>A0AA39JLF0_9AGAR</name>
<evidence type="ECO:0000256" key="2">
    <source>
        <dbReference type="ARBA" id="ARBA00009310"/>
    </source>
</evidence>
<dbReference type="InterPro" id="IPR008429">
    <property type="entry name" value="CLPTM1"/>
</dbReference>
<keyword evidence="3 7" id="KW-0812">Transmembrane</keyword>
<comment type="caution">
    <text evidence="8">The sequence shown here is derived from an EMBL/GenBank/DDBJ whole genome shotgun (WGS) entry which is preliminary data.</text>
</comment>
<sequence length="751" mass="85075">MHEICMERRTCTVLREMVIALLNAGTGPRLVDNESENPLHHLYRFPESSTTVERALLGHGADINGSDEEEFISLHYACRLYDSQSLSTRELSQMSRWRTPAAAPATGGAQQEESGFRKFLGFAQQIFFFWAITQVGMQKKFLLSGFIFTDWAVATKFFAPKTAGPDTAVSTGGKPVVNTQPVDPWSQPPTHASLAWPLGETYSMQVYFTTIPHTDNKENNLPHFVWDNIKFGDYNDHRSVEYTIDFPEVVKNNGSLWADIYLLRNGATLDLSSTVFDMENIHYVRKLLTPYFPRAKARKEKNLLSGETAIEDEAEAADVIVPHWHSNVTLALISDPAVLPYSSLPPPILEHIHLIPNARDETGTKGLYKPIIFPNEFWHLRSHYVEVNNTTKALPVQVVFQPMSYMKFQVFATMTQGFKDAEKQQGSAGSAEIDEVKRMLLETNPWFLGLTGLVSVLHVLFEMLAFKSDVSHWRQKKEMVGVSVRYFNSSRPSHLGSGSLSLHGAEIPPIVTVCGGELILRIAPTIVTNVFVQIVILLYLIDNNENTSWMILFGSGMGVLIEAWKITKAVDISLVSAPTGSLIPYKLDIKDKHVLSEDEKKTQEYDKLAFRYVSYAAIPLLAAYTVYSLIYNTHKGWYSFVISTLTSFVYMFGFAQLVPQLIINYKLKSVAHMPMKSMIFKTLSTVVDDLFAFCIKMPFLHRLACFRDDVVFLIFLYQRWIYRIDPKRVNEYGQVMVDEADAANKESKKTR</sequence>
<evidence type="ECO:0000256" key="6">
    <source>
        <dbReference type="PROSITE-ProRule" id="PRU00023"/>
    </source>
</evidence>
<protein>
    <submittedName>
        <fullName evidence="8">Cleft lip and palate associated transmembrane protein</fullName>
    </submittedName>
</protein>
<comment type="similarity">
    <text evidence="2">Belongs to the CLPTM1 family.</text>
</comment>
<keyword evidence="6" id="KW-0040">ANK repeat</keyword>
<evidence type="ECO:0000256" key="5">
    <source>
        <dbReference type="ARBA" id="ARBA00023136"/>
    </source>
</evidence>
<evidence type="ECO:0000256" key="3">
    <source>
        <dbReference type="ARBA" id="ARBA00022692"/>
    </source>
</evidence>
<dbReference type="SUPFAM" id="SSF48403">
    <property type="entry name" value="Ankyrin repeat"/>
    <property type="match status" value="1"/>
</dbReference>
<reference evidence="8" key="1">
    <citation type="submission" date="2023-06" db="EMBL/GenBank/DDBJ databases">
        <authorList>
            <consortium name="Lawrence Berkeley National Laboratory"/>
            <person name="Ahrendt S."/>
            <person name="Sahu N."/>
            <person name="Indic B."/>
            <person name="Wong-Bajracharya J."/>
            <person name="Merenyi Z."/>
            <person name="Ke H.-M."/>
            <person name="Monk M."/>
            <person name="Kocsube S."/>
            <person name="Drula E."/>
            <person name="Lipzen A."/>
            <person name="Balint B."/>
            <person name="Henrissat B."/>
            <person name="Andreopoulos B."/>
            <person name="Martin F.M."/>
            <person name="Harder C.B."/>
            <person name="Rigling D."/>
            <person name="Ford K.L."/>
            <person name="Foster G.D."/>
            <person name="Pangilinan J."/>
            <person name="Papanicolaou A."/>
            <person name="Barry K."/>
            <person name="LaButti K."/>
            <person name="Viragh M."/>
            <person name="Koriabine M."/>
            <person name="Yan M."/>
            <person name="Riley R."/>
            <person name="Champramary S."/>
            <person name="Plett K.L."/>
            <person name="Tsai I.J."/>
            <person name="Slot J."/>
            <person name="Sipos G."/>
            <person name="Plett J."/>
            <person name="Nagy L.G."/>
            <person name="Grigoriev I.V."/>
        </authorList>
    </citation>
    <scope>NUCLEOTIDE SEQUENCE</scope>
    <source>
        <strain evidence="8">FPL87.14</strain>
    </source>
</reference>
<dbReference type="GO" id="GO:0012505">
    <property type="term" value="C:endomembrane system"/>
    <property type="evidence" value="ECO:0007669"/>
    <property type="project" value="TreeGrafter"/>
</dbReference>
<proteinExistence type="inferred from homology"/>
<dbReference type="Proteomes" id="UP001175226">
    <property type="component" value="Unassembled WGS sequence"/>
</dbReference>
<dbReference type="EMBL" id="JAUEPT010000019">
    <property type="protein sequence ID" value="KAK0444372.1"/>
    <property type="molecule type" value="Genomic_DNA"/>
</dbReference>
<dbReference type="InterPro" id="IPR036770">
    <property type="entry name" value="Ankyrin_rpt-contain_sf"/>
</dbReference>
<feature type="repeat" description="ANK" evidence="6">
    <location>
        <begin position="34"/>
        <end position="68"/>
    </location>
</feature>
<evidence type="ECO:0000313" key="9">
    <source>
        <dbReference type="Proteomes" id="UP001175226"/>
    </source>
</evidence>
<comment type="subcellular location">
    <subcellularLocation>
        <location evidence="1">Membrane</location>
        <topology evidence="1">Multi-pass membrane protein</topology>
    </subcellularLocation>
</comment>
<feature type="transmembrane region" description="Helical" evidence="7">
    <location>
        <begin position="609"/>
        <end position="630"/>
    </location>
</feature>
<keyword evidence="4 7" id="KW-1133">Transmembrane helix</keyword>
<dbReference type="PANTHER" id="PTHR21347">
    <property type="entry name" value="CLEFT LIP AND PALATE ASSOCIATED TRANSMEMBRANE PROTEIN-RELATED"/>
    <property type="match status" value="1"/>
</dbReference>
<dbReference type="AlphaFoldDB" id="A0AA39JLF0"/>
<evidence type="ECO:0000256" key="1">
    <source>
        <dbReference type="ARBA" id="ARBA00004141"/>
    </source>
</evidence>
<keyword evidence="9" id="KW-1185">Reference proteome</keyword>
<gene>
    <name evidence="8" type="ORF">EV421DRAFT_1735191</name>
</gene>
<evidence type="ECO:0000256" key="4">
    <source>
        <dbReference type="ARBA" id="ARBA00022989"/>
    </source>
</evidence>
<accession>A0AA39JLF0</accession>
<evidence type="ECO:0000256" key="7">
    <source>
        <dbReference type="SAM" id="Phobius"/>
    </source>
</evidence>
<dbReference type="Gene3D" id="1.25.40.20">
    <property type="entry name" value="Ankyrin repeat-containing domain"/>
    <property type="match status" value="1"/>
</dbReference>
<dbReference type="GO" id="GO:0016020">
    <property type="term" value="C:membrane"/>
    <property type="evidence" value="ECO:0007669"/>
    <property type="project" value="UniProtKB-SubCell"/>
</dbReference>
<keyword evidence="5 7" id="KW-0472">Membrane</keyword>
<feature type="transmembrane region" description="Helical" evidence="7">
    <location>
        <begin position="518"/>
        <end position="541"/>
    </location>
</feature>
<dbReference type="InterPro" id="IPR002110">
    <property type="entry name" value="Ankyrin_rpt"/>
</dbReference>
<feature type="transmembrane region" description="Helical" evidence="7">
    <location>
        <begin position="636"/>
        <end position="658"/>
    </location>
</feature>
<dbReference type="Pfam" id="PF05602">
    <property type="entry name" value="CLPTM1"/>
    <property type="match status" value="2"/>
</dbReference>
<evidence type="ECO:0000313" key="8">
    <source>
        <dbReference type="EMBL" id="KAK0444372.1"/>
    </source>
</evidence>
<organism evidence="8 9">
    <name type="scientific">Armillaria borealis</name>
    <dbReference type="NCBI Taxonomy" id="47425"/>
    <lineage>
        <taxon>Eukaryota</taxon>
        <taxon>Fungi</taxon>
        <taxon>Dikarya</taxon>
        <taxon>Basidiomycota</taxon>
        <taxon>Agaricomycotina</taxon>
        <taxon>Agaricomycetes</taxon>
        <taxon>Agaricomycetidae</taxon>
        <taxon>Agaricales</taxon>
        <taxon>Marasmiineae</taxon>
        <taxon>Physalacriaceae</taxon>
        <taxon>Armillaria</taxon>
    </lineage>
</organism>
<dbReference type="PANTHER" id="PTHR21347:SF0">
    <property type="entry name" value="LIPID SCRAMBLASE CLPTM1L"/>
    <property type="match status" value="1"/>
</dbReference>